<comment type="caution">
    <text evidence="2">The sequence shown here is derived from an EMBL/GenBank/DDBJ whole genome shotgun (WGS) entry which is preliminary data.</text>
</comment>
<dbReference type="EMBL" id="QPJL01000009">
    <property type="protein sequence ID" value="RCW83830.1"/>
    <property type="molecule type" value="Genomic_DNA"/>
</dbReference>
<dbReference type="Pfam" id="PF13376">
    <property type="entry name" value="OmdA"/>
    <property type="match status" value="1"/>
</dbReference>
<dbReference type="InterPro" id="IPR014922">
    <property type="entry name" value="YdhG-like"/>
</dbReference>
<reference evidence="2 3" key="1">
    <citation type="submission" date="2018-07" db="EMBL/GenBank/DDBJ databases">
        <title>Genomic Encyclopedia of Type Strains, Phase III (KMG-III): the genomes of soil and plant-associated and newly described type strains.</title>
        <authorList>
            <person name="Whitman W."/>
        </authorList>
    </citation>
    <scope>NUCLEOTIDE SEQUENCE [LARGE SCALE GENOMIC DNA]</scope>
    <source>
        <strain evidence="2 3">CECT 8525</strain>
    </source>
</reference>
<proteinExistence type="predicted"/>
<organism evidence="2 3">
    <name type="scientific">Paracoccus lutimaris</name>
    <dbReference type="NCBI Taxonomy" id="1490030"/>
    <lineage>
        <taxon>Bacteria</taxon>
        <taxon>Pseudomonadati</taxon>
        <taxon>Pseudomonadota</taxon>
        <taxon>Alphaproteobacteria</taxon>
        <taxon>Rhodobacterales</taxon>
        <taxon>Paracoccaceae</taxon>
        <taxon>Paracoccus</taxon>
    </lineage>
</organism>
<evidence type="ECO:0000313" key="3">
    <source>
        <dbReference type="Proteomes" id="UP000253345"/>
    </source>
</evidence>
<accession>A0A368YUE2</accession>
<dbReference type="InterPro" id="IPR016786">
    <property type="entry name" value="YdeI_bac"/>
</dbReference>
<dbReference type="Proteomes" id="UP000253345">
    <property type="component" value="Unassembled WGS sequence"/>
</dbReference>
<protein>
    <submittedName>
        <fullName evidence="2">Uncharacterized protein YdeI (YjbR/CyaY-like superfamily)</fullName>
    </submittedName>
</protein>
<name>A0A368YUE2_9RHOB</name>
<dbReference type="AlphaFoldDB" id="A0A368YUE2"/>
<dbReference type="PIRSF" id="PIRSF021308">
    <property type="entry name" value="UCP021308"/>
    <property type="match status" value="1"/>
</dbReference>
<evidence type="ECO:0000313" key="2">
    <source>
        <dbReference type="EMBL" id="RCW83830.1"/>
    </source>
</evidence>
<evidence type="ECO:0000259" key="1">
    <source>
        <dbReference type="Pfam" id="PF08818"/>
    </source>
</evidence>
<sequence>MSDTTTELAEHFAEIETWRDEVLALRALLHASPLTEDFKWRAPVYTYGDHNVCILWAFKDRCTLGFFKGVLLTDPKGILNAPGPNSRSSRTVDFTDTARIAELAPVLRAYIDEAIEIEKAGLRVHFAKDDLAYPEELVERLEEDPELQSAFEALTPGRRRGWLLHFSSAKLPLTRATRIDCAVPLILAGKGMHDRP</sequence>
<keyword evidence="3" id="KW-1185">Reference proteome</keyword>
<feature type="domain" description="YdhG-like" evidence="1">
    <location>
        <begin position="18"/>
        <end position="115"/>
    </location>
</feature>
<dbReference type="Gene3D" id="3.90.1150.200">
    <property type="match status" value="1"/>
</dbReference>
<dbReference type="Pfam" id="PF08818">
    <property type="entry name" value="DUF1801"/>
    <property type="match status" value="1"/>
</dbReference>
<dbReference type="OrthoDB" id="214150at2"/>
<dbReference type="RefSeq" id="WP_114349329.1">
    <property type="nucleotide sequence ID" value="NZ_QPJL01000009.1"/>
</dbReference>
<gene>
    <name evidence="2" type="ORF">DFP89_10911</name>
</gene>
<dbReference type="SUPFAM" id="SSF159888">
    <property type="entry name" value="YdhG-like"/>
    <property type="match status" value="1"/>
</dbReference>